<dbReference type="EMBL" id="LIAE01006751">
    <property type="protein sequence ID" value="PAV85597.1"/>
    <property type="molecule type" value="Genomic_DNA"/>
</dbReference>
<comment type="similarity">
    <text evidence="9">Belongs to the DEAD box helicase family. DEAH subfamily. PRP16 sub-subfamily.</text>
</comment>
<dbReference type="PROSITE" id="PS51192">
    <property type="entry name" value="HELICASE_ATP_BIND_1"/>
    <property type="match status" value="1"/>
</dbReference>
<feature type="compositionally biased region" description="Basic and acidic residues" evidence="11">
    <location>
        <begin position="334"/>
        <end position="349"/>
    </location>
</feature>
<evidence type="ECO:0000256" key="7">
    <source>
        <dbReference type="ARBA" id="ARBA00022840"/>
    </source>
</evidence>
<feature type="region of interest" description="Disordered" evidence="11">
    <location>
        <begin position="1285"/>
        <end position="1308"/>
    </location>
</feature>
<dbReference type="SUPFAM" id="SSF52540">
    <property type="entry name" value="P-loop containing nucleoside triphosphate hydrolases"/>
    <property type="match status" value="1"/>
</dbReference>
<dbReference type="GO" id="GO:0005737">
    <property type="term" value="C:cytoplasm"/>
    <property type="evidence" value="ECO:0007669"/>
    <property type="project" value="UniProtKB-ARBA"/>
</dbReference>
<dbReference type="FunFam" id="3.40.50.300:FF:000007">
    <property type="entry name" value="Pre-mRNA-splicing factor ATP-dependent RNA helicase"/>
    <property type="match status" value="1"/>
</dbReference>
<dbReference type="SMART" id="SM00651">
    <property type="entry name" value="Sm"/>
    <property type="match status" value="1"/>
</dbReference>
<feature type="domain" description="Helicase C-terminal" evidence="13">
    <location>
        <begin position="822"/>
        <end position="1005"/>
    </location>
</feature>
<dbReference type="PANTHER" id="PTHR18934:SF91">
    <property type="entry name" value="PRE-MRNA-SPLICING FACTOR ATP-DEPENDENT RNA HELICASE PRP16"/>
    <property type="match status" value="1"/>
</dbReference>
<dbReference type="InterPro" id="IPR048333">
    <property type="entry name" value="HA2_WH"/>
</dbReference>
<dbReference type="InterPro" id="IPR000836">
    <property type="entry name" value="PRTase_dom"/>
</dbReference>
<dbReference type="InterPro" id="IPR027417">
    <property type="entry name" value="P-loop_NTPase"/>
</dbReference>
<dbReference type="Gene3D" id="2.30.30.100">
    <property type="match status" value="1"/>
</dbReference>
<dbReference type="InterPro" id="IPR034098">
    <property type="entry name" value="Sm_G"/>
</dbReference>
<feature type="compositionally biased region" description="Basic and acidic residues" evidence="11">
    <location>
        <begin position="181"/>
        <end position="203"/>
    </location>
</feature>
<feature type="region of interest" description="Disordered" evidence="11">
    <location>
        <begin position="50"/>
        <end position="101"/>
    </location>
</feature>
<proteinExistence type="inferred from homology"/>
<dbReference type="SMART" id="SM00487">
    <property type="entry name" value="DEXDc"/>
    <property type="match status" value="1"/>
</dbReference>
<dbReference type="CDD" id="cd06223">
    <property type="entry name" value="PRTases_typeI"/>
    <property type="match status" value="1"/>
</dbReference>
<evidence type="ECO:0000256" key="9">
    <source>
        <dbReference type="ARBA" id="ARBA00038040"/>
    </source>
</evidence>
<dbReference type="Gene3D" id="1.20.120.1080">
    <property type="match status" value="1"/>
</dbReference>
<dbReference type="Pfam" id="PF00270">
    <property type="entry name" value="DEAD"/>
    <property type="match status" value="1"/>
</dbReference>
<dbReference type="CDD" id="cd01719">
    <property type="entry name" value="Sm_G"/>
    <property type="match status" value="1"/>
</dbReference>
<dbReference type="InterPro" id="IPR002464">
    <property type="entry name" value="DNA/RNA_helicase_DEAH_CS"/>
</dbReference>
<evidence type="ECO:0000256" key="6">
    <source>
        <dbReference type="ARBA" id="ARBA00022806"/>
    </source>
</evidence>
<keyword evidence="7" id="KW-0067">ATP-binding</keyword>
<evidence type="ECO:0000259" key="12">
    <source>
        <dbReference type="PROSITE" id="PS51192"/>
    </source>
</evidence>
<dbReference type="PROSITE" id="PS51194">
    <property type="entry name" value="HELICASE_CTER"/>
    <property type="match status" value="1"/>
</dbReference>
<feature type="compositionally biased region" description="Basic and acidic residues" evidence="11">
    <location>
        <begin position="252"/>
        <end position="322"/>
    </location>
</feature>
<reference evidence="15 16" key="1">
    <citation type="journal article" date="2017" name="Curr. Biol.">
        <title>Genome architecture and evolution of a unichromosomal asexual nematode.</title>
        <authorList>
            <person name="Fradin H."/>
            <person name="Zegar C."/>
            <person name="Gutwein M."/>
            <person name="Lucas J."/>
            <person name="Kovtun M."/>
            <person name="Corcoran D."/>
            <person name="Baugh L.R."/>
            <person name="Kiontke K."/>
            <person name="Gunsalus K."/>
            <person name="Fitch D.H."/>
            <person name="Piano F."/>
        </authorList>
    </citation>
    <scope>NUCLEOTIDE SEQUENCE [LARGE SCALE GENOMIC DNA]</scope>
    <source>
        <strain evidence="15">PF1309</strain>
    </source>
</reference>
<evidence type="ECO:0000256" key="2">
    <source>
        <dbReference type="ARBA" id="ARBA00022473"/>
    </source>
</evidence>
<dbReference type="InterPro" id="IPR010920">
    <property type="entry name" value="LSM_dom_sf"/>
</dbReference>
<dbReference type="STRING" id="2018661.A0A2A2LHS1"/>
<dbReference type="CDD" id="cd18791">
    <property type="entry name" value="SF2_C_RHA"/>
    <property type="match status" value="1"/>
</dbReference>
<dbReference type="GO" id="GO:0034458">
    <property type="term" value="F:3'-5' RNA helicase activity"/>
    <property type="evidence" value="ECO:0007669"/>
    <property type="project" value="TreeGrafter"/>
</dbReference>
<feature type="region of interest" description="Disordered" evidence="11">
    <location>
        <begin position="1550"/>
        <end position="1578"/>
    </location>
</feature>
<keyword evidence="2" id="KW-0217">Developmental protein</keyword>
<feature type="domain" description="Sm" evidence="14">
    <location>
        <begin position="101"/>
        <end position="173"/>
    </location>
</feature>
<dbReference type="GO" id="GO:0005681">
    <property type="term" value="C:spliceosomal complex"/>
    <property type="evidence" value="ECO:0007669"/>
    <property type="project" value="InterPro"/>
</dbReference>
<dbReference type="GO" id="GO:0005524">
    <property type="term" value="F:ATP binding"/>
    <property type="evidence" value="ECO:0007669"/>
    <property type="project" value="UniProtKB-KW"/>
</dbReference>
<dbReference type="GO" id="GO:0016787">
    <property type="term" value="F:hydrolase activity"/>
    <property type="evidence" value="ECO:0007669"/>
    <property type="project" value="UniProtKB-KW"/>
</dbReference>
<dbReference type="SUPFAM" id="SSF50182">
    <property type="entry name" value="Sm-like ribonucleoproteins"/>
    <property type="match status" value="1"/>
</dbReference>
<evidence type="ECO:0000256" key="4">
    <source>
        <dbReference type="ARBA" id="ARBA00022741"/>
    </source>
</evidence>
<feature type="compositionally biased region" description="Basic and acidic residues" evidence="11">
    <location>
        <begin position="1556"/>
        <end position="1578"/>
    </location>
</feature>
<dbReference type="InterPro" id="IPR007502">
    <property type="entry name" value="Helicase-assoc_dom"/>
</dbReference>
<dbReference type="Pfam" id="PF14681">
    <property type="entry name" value="UPRTase"/>
    <property type="match status" value="1"/>
</dbReference>
<keyword evidence="8" id="KW-0508">mRNA splicing</keyword>
<keyword evidence="6" id="KW-0347">Helicase</keyword>
<evidence type="ECO:0000256" key="8">
    <source>
        <dbReference type="ARBA" id="ARBA00023187"/>
    </source>
</evidence>
<dbReference type="Pfam" id="PF07717">
    <property type="entry name" value="OB_NTP_bind"/>
    <property type="match status" value="1"/>
</dbReference>
<evidence type="ECO:0000256" key="11">
    <source>
        <dbReference type="SAM" id="MobiDB-lite"/>
    </source>
</evidence>
<dbReference type="Gene3D" id="3.40.50.300">
    <property type="entry name" value="P-loop containing nucleotide triphosphate hydrolases"/>
    <property type="match status" value="2"/>
</dbReference>
<dbReference type="EC" id="3.6.4.13" evidence="1"/>
<dbReference type="SUPFAM" id="SSF53271">
    <property type="entry name" value="PRTase-like"/>
    <property type="match status" value="1"/>
</dbReference>
<sequence length="1578" mass="180554">MKQFPDRTGYRVKKSELEAKIAKRNEEMKEDVMNKLKGLGNMILKPFGLSTDSFELTPSDSGGYSIQMKQNKAAPPSNSELPNQETPTQPDPEKLDKMSKTHPPELKKYMDKEMEIKLNGNRRISGTLRGYDPFMNMVIEDAIEYPKTGDPVSIGMVVVRGNSVVIMEPKEHILISRSKMSRRDKEKEKQEDEDGLYRLEGTNEKFGGLIVRKKTDDHHKDEKEKGGGKSLLGLDKLAHAKQQESQQRYKRQSRDEASPDRGVSDSVRGKIEKFHERSRDDGRGLKEDSRKERERRHREEDSRKRRHDEDDKYDRRRNETPKFRVPFTPSRSGWDTDEKSGTGRRDKSCWDTPTPGNLKRGSRADQEPSVSRVWDSERRRRDEDRRKRHAKPEDSVRSVQGESAVPVFSTDEERRQWEEDQKNLDREWYNEENAFDQEYNPFTKVSEEFVEKRERQWREKTTKPRLTLKQQQIKRDNEMWENNRLHRSGVVMRADESWSVIDDESDEGRVHILVHSIVPPFLDGRIVFTKQAKPVIPVVDVTCDMAVTAARGSKVVRQYRESEERKKAQDKHWELAGSNLGNLMGIKEKKDEIIEEDEDSNFKESHQFASHMKDNEAISDFALEKTLKQQREYLPVFACRQKMMNIIRENQVVIIVGETGSGKTTQLTQYLLEDEFGNAGLIGCTQPRRVAAMSVAKRVADEMGVELGQECGYAIRFEDCTSEKTIIKYMTDGILLRECLGDGDLDQYAAIIMDEAHERSLNTDVLFGLLRDVVARRSDLKLIVTSATMDAEKFATFFGGNTPTFTIPGRTFPVEIFHARTPVEDYVDAAVKQAVTVHLGGMEGDILIFMPGQEDIEVTCALIKQKLDELDEAPPLAVLPIYSQLPSDLQAKIFQRAPGGMRKCIVATNIAETSLTVDGILFVIDPGFCKLKVYNPKIGMDALQVFPVSQASANQRAGRAGRTGPGQCFRLYTERQFKDELLVSTVPEIQRTNLSNVVLLLKSLGVDNLLQFHFMDAPPQDNILQSMYQLWTLSALDNTGRLTDLGRKMIEFPLDPCLSKMIIISEDMGCSDEILTIVSMLSVPAIFFRPKGREDDADAKKEKFQVPESDHLTLLNVYLQWRQHKYSAKWCTDNFLHAKALKKVREVRAQLKEIMQEQKLKILSSGSEWDMVRKCICSSYFHNAARLKGIGEYVNVRTGIPCYLHPTSALFGMGFMPDYVVYHELVMTTKEYMQCVTAVEPEWLAELGPMFYSIKESKTSRKQIKMESIRTVESMEEEMRHAQTEMKRIKEEAESQRSGQSKSKMADMTDSDVDDEIFDSISVRKEPLETKDGPVVLLKTTNQIKELQTILKDKSTEHSDFVFYADRLMRLVIEEALNRLPYTGCIVTTPTGYEYKGIRFQRGNCGVSLCRSGEAMEIALRQCCRSIRICKMLLGEEQRVLYARLTPDISKRRILLLYPIVSTGNTTSKAIEALLNAGAKQETIYLTTLFITPIGLKRLTTLFPLLTVITSEVTTGIPHNFAMKYFGTEFEKNYGDEKLDELVDFGLEQQQKQTRGQKDEQEKQNAQRAQKEQTDGDD</sequence>
<dbReference type="FunFam" id="3.40.50.300:FF:000615">
    <property type="entry name" value="pre-mRNA-splicing factor ATP-dependent RNA helicase DEAH7"/>
    <property type="match status" value="1"/>
</dbReference>
<evidence type="ECO:0000259" key="14">
    <source>
        <dbReference type="PROSITE" id="PS52002"/>
    </source>
</evidence>
<evidence type="ECO:0000256" key="1">
    <source>
        <dbReference type="ARBA" id="ARBA00012552"/>
    </source>
</evidence>
<dbReference type="Proteomes" id="UP000218231">
    <property type="component" value="Unassembled WGS sequence"/>
</dbReference>
<dbReference type="InterPro" id="IPR011709">
    <property type="entry name" value="DEAD-box_helicase_OB_fold"/>
</dbReference>
<keyword evidence="16" id="KW-1185">Reference proteome</keyword>
<dbReference type="InterPro" id="IPR001163">
    <property type="entry name" value="Sm_dom_euk/arc"/>
</dbReference>
<organism evidence="15 16">
    <name type="scientific">Diploscapter pachys</name>
    <dbReference type="NCBI Taxonomy" id="2018661"/>
    <lineage>
        <taxon>Eukaryota</taxon>
        <taxon>Metazoa</taxon>
        <taxon>Ecdysozoa</taxon>
        <taxon>Nematoda</taxon>
        <taxon>Chromadorea</taxon>
        <taxon>Rhabditida</taxon>
        <taxon>Rhabditina</taxon>
        <taxon>Rhabditomorpha</taxon>
        <taxon>Rhabditoidea</taxon>
        <taxon>Rhabditidae</taxon>
        <taxon>Diploscapter</taxon>
    </lineage>
</organism>
<dbReference type="InterPro" id="IPR047575">
    <property type="entry name" value="Sm"/>
</dbReference>
<dbReference type="FunFam" id="3.40.50.2020:FF:000090">
    <property type="entry name" value="Protein CBG07940"/>
    <property type="match status" value="1"/>
</dbReference>
<feature type="region of interest" description="Disordered" evidence="11">
    <location>
        <begin position="177"/>
        <end position="404"/>
    </location>
</feature>
<evidence type="ECO:0000313" key="16">
    <source>
        <dbReference type="Proteomes" id="UP000218231"/>
    </source>
</evidence>
<dbReference type="SMART" id="SM00490">
    <property type="entry name" value="HELICc"/>
    <property type="match status" value="1"/>
</dbReference>
<dbReference type="GO" id="GO:0003723">
    <property type="term" value="F:RNA binding"/>
    <property type="evidence" value="ECO:0007669"/>
    <property type="project" value="InterPro"/>
</dbReference>
<keyword evidence="4" id="KW-0547">Nucleotide-binding</keyword>
<keyword evidence="3" id="KW-0507">mRNA processing</keyword>
<feature type="compositionally biased region" description="Polar residues" evidence="11">
    <location>
        <begin position="50"/>
        <end position="88"/>
    </location>
</feature>
<dbReference type="SMART" id="SM00847">
    <property type="entry name" value="HA2"/>
    <property type="match status" value="1"/>
</dbReference>
<feature type="domain" description="Helicase ATP-binding" evidence="12">
    <location>
        <begin position="644"/>
        <end position="807"/>
    </location>
</feature>
<evidence type="ECO:0000259" key="13">
    <source>
        <dbReference type="PROSITE" id="PS51194"/>
    </source>
</evidence>
<evidence type="ECO:0000256" key="5">
    <source>
        <dbReference type="ARBA" id="ARBA00022801"/>
    </source>
</evidence>
<feature type="compositionally biased region" description="Basic and acidic residues" evidence="11">
    <location>
        <begin position="91"/>
        <end position="101"/>
    </location>
</feature>
<dbReference type="Pfam" id="PF04408">
    <property type="entry name" value="WHD_HA2"/>
    <property type="match status" value="1"/>
</dbReference>
<feature type="compositionally biased region" description="Basic and acidic residues" evidence="11">
    <location>
        <begin position="374"/>
        <end position="396"/>
    </location>
</feature>
<dbReference type="GO" id="GO:0000398">
    <property type="term" value="P:mRNA splicing, via spliceosome"/>
    <property type="evidence" value="ECO:0007669"/>
    <property type="project" value="InterPro"/>
</dbReference>
<name>A0A2A2LHS1_9BILA</name>
<evidence type="ECO:0000256" key="3">
    <source>
        <dbReference type="ARBA" id="ARBA00022664"/>
    </source>
</evidence>
<comment type="caution">
    <text evidence="15">The sequence shown here is derived from an EMBL/GenBank/DDBJ whole genome shotgun (WGS) entry which is preliminary data.</text>
</comment>
<dbReference type="InterPro" id="IPR001650">
    <property type="entry name" value="Helicase_C-like"/>
</dbReference>
<dbReference type="Gene3D" id="3.40.50.2020">
    <property type="match status" value="1"/>
</dbReference>
<dbReference type="GO" id="GO:0040022">
    <property type="term" value="P:feminization of hermaphroditic germ-line"/>
    <property type="evidence" value="ECO:0007669"/>
    <property type="project" value="UniProtKB-ARBA"/>
</dbReference>
<dbReference type="PROSITE" id="PS00690">
    <property type="entry name" value="DEAH_ATP_HELICASE"/>
    <property type="match status" value="1"/>
</dbReference>
<dbReference type="PROSITE" id="PS52002">
    <property type="entry name" value="SM"/>
    <property type="match status" value="1"/>
</dbReference>
<dbReference type="FunFam" id="1.20.120.1080:FF:000001">
    <property type="entry name" value="Pre-mRNA-splicing factor ATP-dependent RNA helicase"/>
    <property type="match status" value="1"/>
</dbReference>
<feature type="compositionally biased region" description="Basic and acidic residues" evidence="11">
    <location>
        <begin position="1285"/>
        <end position="1295"/>
    </location>
</feature>
<evidence type="ECO:0000313" key="15">
    <source>
        <dbReference type="EMBL" id="PAV85597.1"/>
    </source>
</evidence>
<dbReference type="OrthoDB" id="10253254at2759"/>
<accession>A0A2A2LHS1</accession>
<feature type="compositionally biased region" description="Basic and acidic residues" evidence="11">
    <location>
        <begin position="213"/>
        <end position="227"/>
    </location>
</feature>
<dbReference type="Pfam" id="PF00271">
    <property type="entry name" value="Helicase_C"/>
    <property type="match status" value="1"/>
</dbReference>
<gene>
    <name evidence="15" type="ORF">WR25_08221</name>
</gene>
<dbReference type="InterPro" id="IPR011545">
    <property type="entry name" value="DEAD/DEAH_box_helicase_dom"/>
</dbReference>
<dbReference type="Pfam" id="PF01423">
    <property type="entry name" value="LSM"/>
    <property type="match status" value="1"/>
</dbReference>
<dbReference type="Pfam" id="PF21010">
    <property type="entry name" value="HA2_C"/>
    <property type="match status" value="1"/>
</dbReference>
<dbReference type="FunFam" id="2.30.30.100:FF:000099">
    <property type="entry name" value="Small nuclear ribonucleoprotein G"/>
    <property type="match status" value="1"/>
</dbReference>
<dbReference type="InterPro" id="IPR014001">
    <property type="entry name" value="Helicase_ATP-bd"/>
</dbReference>
<comment type="catalytic activity">
    <reaction evidence="10">
        <text>ATP + H2O = ADP + phosphate + H(+)</text>
        <dbReference type="Rhea" id="RHEA:13065"/>
        <dbReference type="ChEBI" id="CHEBI:15377"/>
        <dbReference type="ChEBI" id="CHEBI:15378"/>
        <dbReference type="ChEBI" id="CHEBI:30616"/>
        <dbReference type="ChEBI" id="CHEBI:43474"/>
        <dbReference type="ChEBI" id="CHEBI:456216"/>
        <dbReference type="EC" id="3.6.4.13"/>
    </reaction>
</comment>
<dbReference type="InterPro" id="IPR029057">
    <property type="entry name" value="PRTase-like"/>
</dbReference>
<protein>
    <recommendedName>
        <fullName evidence="1">RNA helicase</fullName>
        <ecNumber evidence="1">3.6.4.13</ecNumber>
    </recommendedName>
</protein>
<dbReference type="PANTHER" id="PTHR18934">
    <property type="entry name" value="ATP-DEPENDENT RNA HELICASE"/>
    <property type="match status" value="1"/>
</dbReference>
<keyword evidence="5" id="KW-0378">Hydrolase</keyword>
<evidence type="ECO:0000256" key="10">
    <source>
        <dbReference type="ARBA" id="ARBA00047984"/>
    </source>
</evidence>